<feature type="compositionally biased region" description="Polar residues" evidence="1">
    <location>
        <begin position="24"/>
        <end position="46"/>
    </location>
</feature>
<comment type="caution">
    <text evidence="2">The sequence shown here is derived from an EMBL/GenBank/DDBJ whole genome shotgun (WGS) entry which is preliminary data.</text>
</comment>
<evidence type="ECO:0000313" key="3">
    <source>
        <dbReference type="Proteomes" id="UP001516400"/>
    </source>
</evidence>
<name>A0ABD2MN41_9CUCU</name>
<dbReference type="EMBL" id="JABFTP020000021">
    <property type="protein sequence ID" value="KAL3267802.1"/>
    <property type="molecule type" value="Genomic_DNA"/>
</dbReference>
<keyword evidence="3" id="KW-1185">Reference proteome</keyword>
<gene>
    <name evidence="2" type="ORF">HHI36_006934</name>
</gene>
<feature type="region of interest" description="Disordered" evidence="1">
    <location>
        <begin position="1"/>
        <end position="52"/>
    </location>
</feature>
<evidence type="ECO:0000256" key="1">
    <source>
        <dbReference type="SAM" id="MobiDB-lite"/>
    </source>
</evidence>
<dbReference type="Proteomes" id="UP001516400">
    <property type="component" value="Unassembled WGS sequence"/>
</dbReference>
<protein>
    <submittedName>
        <fullName evidence="2">Uncharacterized protein</fullName>
    </submittedName>
</protein>
<sequence length="161" mass="18851">MITEKESVSTDFPEDSSENRATRNFENMEVSFQSDENEPTTLSTETPSKKQQEFQNQTMCQSWKNQLDLLSIQMNQRNQLRRFKESKKNLTRNQNLSPQLPLLENHSFRKKLRNAKVHLQKNRMNGQEQKVSQTPFACVTVTNAKTPTCMSFSERTWAVFI</sequence>
<reference evidence="2 3" key="1">
    <citation type="journal article" date="2021" name="BMC Biol.">
        <title>Horizontally acquired antibacterial genes associated with adaptive radiation of ladybird beetles.</title>
        <authorList>
            <person name="Li H.S."/>
            <person name="Tang X.F."/>
            <person name="Huang Y.H."/>
            <person name="Xu Z.Y."/>
            <person name="Chen M.L."/>
            <person name="Du X.Y."/>
            <person name="Qiu B.Y."/>
            <person name="Chen P.T."/>
            <person name="Zhang W."/>
            <person name="Slipinski A."/>
            <person name="Escalona H.E."/>
            <person name="Waterhouse R.M."/>
            <person name="Zwick A."/>
            <person name="Pang H."/>
        </authorList>
    </citation>
    <scope>NUCLEOTIDE SEQUENCE [LARGE SCALE GENOMIC DNA]</scope>
    <source>
        <strain evidence="2">SYSU2018</strain>
    </source>
</reference>
<organism evidence="2 3">
    <name type="scientific">Cryptolaemus montrouzieri</name>
    <dbReference type="NCBI Taxonomy" id="559131"/>
    <lineage>
        <taxon>Eukaryota</taxon>
        <taxon>Metazoa</taxon>
        <taxon>Ecdysozoa</taxon>
        <taxon>Arthropoda</taxon>
        <taxon>Hexapoda</taxon>
        <taxon>Insecta</taxon>
        <taxon>Pterygota</taxon>
        <taxon>Neoptera</taxon>
        <taxon>Endopterygota</taxon>
        <taxon>Coleoptera</taxon>
        <taxon>Polyphaga</taxon>
        <taxon>Cucujiformia</taxon>
        <taxon>Coccinelloidea</taxon>
        <taxon>Coccinellidae</taxon>
        <taxon>Scymninae</taxon>
        <taxon>Scymnini</taxon>
        <taxon>Cryptolaemus</taxon>
    </lineage>
</organism>
<proteinExistence type="predicted"/>
<accession>A0ABD2MN41</accession>
<evidence type="ECO:0000313" key="2">
    <source>
        <dbReference type="EMBL" id="KAL3267802.1"/>
    </source>
</evidence>
<dbReference type="AlphaFoldDB" id="A0ABD2MN41"/>